<dbReference type="PROSITE" id="PS50927">
    <property type="entry name" value="BULB_LECTIN"/>
    <property type="match status" value="1"/>
</dbReference>
<evidence type="ECO:0000256" key="15">
    <source>
        <dbReference type="ARBA" id="ARBA00023170"/>
    </source>
</evidence>
<dbReference type="FunFam" id="1.10.510.10:FF:000248">
    <property type="entry name" value="S-receptor-like kinase 5"/>
    <property type="match status" value="1"/>
</dbReference>
<feature type="binding site" evidence="20">
    <location>
        <position position="564"/>
    </location>
    <ligand>
        <name>ATP</name>
        <dbReference type="ChEBI" id="CHEBI:30616"/>
    </ligand>
</feature>
<keyword evidence="6 21" id="KW-0812">Transmembrane</keyword>
<evidence type="ECO:0000256" key="1">
    <source>
        <dbReference type="ARBA" id="ARBA00004479"/>
    </source>
</evidence>
<dbReference type="PIRSF" id="PIRSF000641">
    <property type="entry name" value="SRK"/>
    <property type="match status" value="1"/>
</dbReference>
<dbReference type="SMART" id="SM00220">
    <property type="entry name" value="S_TKc"/>
    <property type="match status" value="1"/>
</dbReference>
<keyword evidence="14" id="KW-1015">Disulfide bond</keyword>
<dbReference type="PANTHER" id="PTHR47976">
    <property type="entry name" value="G-TYPE LECTIN S-RECEPTOR-LIKE SERINE/THREONINE-PROTEIN KINASE SD2-5"/>
    <property type="match status" value="1"/>
</dbReference>
<evidence type="ECO:0000259" key="23">
    <source>
        <dbReference type="PROSITE" id="PS50011"/>
    </source>
</evidence>
<evidence type="ECO:0000256" key="4">
    <source>
        <dbReference type="ARBA" id="ARBA00022553"/>
    </source>
</evidence>
<dbReference type="FunFam" id="2.90.10.30:FF:000003">
    <property type="entry name" value="Os04g0303100 protein"/>
    <property type="match status" value="1"/>
</dbReference>
<evidence type="ECO:0000259" key="25">
    <source>
        <dbReference type="PROSITE" id="PS50948"/>
    </source>
</evidence>
<keyword evidence="16" id="KW-0325">Glycoprotein</keyword>
<dbReference type="Pfam" id="PF00069">
    <property type="entry name" value="Pkinase"/>
    <property type="match status" value="1"/>
</dbReference>
<evidence type="ECO:0000256" key="21">
    <source>
        <dbReference type="SAM" id="Phobius"/>
    </source>
</evidence>
<dbReference type="CDD" id="cd00028">
    <property type="entry name" value="B_lectin"/>
    <property type="match status" value="1"/>
</dbReference>
<evidence type="ECO:0000256" key="11">
    <source>
        <dbReference type="ARBA" id="ARBA00022840"/>
    </source>
</evidence>
<reference evidence="26 27" key="1">
    <citation type="journal article" date="2022" name="Nat. Plants">
        <title>Genomes of leafy and leafless Platanthera orchids illuminate the evolution of mycoheterotrophy.</title>
        <authorList>
            <person name="Li M.H."/>
            <person name="Liu K.W."/>
            <person name="Li Z."/>
            <person name="Lu H.C."/>
            <person name="Ye Q.L."/>
            <person name="Zhang D."/>
            <person name="Wang J.Y."/>
            <person name="Li Y.F."/>
            <person name="Zhong Z.M."/>
            <person name="Liu X."/>
            <person name="Yu X."/>
            <person name="Liu D.K."/>
            <person name="Tu X.D."/>
            <person name="Liu B."/>
            <person name="Hao Y."/>
            <person name="Liao X.Y."/>
            <person name="Jiang Y.T."/>
            <person name="Sun W.H."/>
            <person name="Chen J."/>
            <person name="Chen Y.Q."/>
            <person name="Ai Y."/>
            <person name="Zhai J.W."/>
            <person name="Wu S.S."/>
            <person name="Zhou Z."/>
            <person name="Hsiao Y.Y."/>
            <person name="Wu W.L."/>
            <person name="Chen Y.Y."/>
            <person name="Lin Y.F."/>
            <person name="Hsu J.L."/>
            <person name="Li C.Y."/>
            <person name="Wang Z.W."/>
            <person name="Zhao X."/>
            <person name="Zhong W.Y."/>
            <person name="Ma X.K."/>
            <person name="Ma L."/>
            <person name="Huang J."/>
            <person name="Chen G.Z."/>
            <person name="Huang M.Z."/>
            <person name="Huang L."/>
            <person name="Peng D.H."/>
            <person name="Luo Y.B."/>
            <person name="Zou S.Q."/>
            <person name="Chen S.P."/>
            <person name="Lan S."/>
            <person name="Tsai W.C."/>
            <person name="Van de Peer Y."/>
            <person name="Liu Z.J."/>
        </authorList>
    </citation>
    <scope>NUCLEOTIDE SEQUENCE [LARGE SCALE GENOMIC DNA]</scope>
    <source>
        <strain evidence="26">Lor287</strain>
    </source>
</reference>
<dbReference type="InterPro" id="IPR036426">
    <property type="entry name" value="Bulb-type_lectin_dom_sf"/>
</dbReference>
<dbReference type="GO" id="GO:0016020">
    <property type="term" value="C:membrane"/>
    <property type="evidence" value="ECO:0007669"/>
    <property type="project" value="UniProtKB-SubCell"/>
</dbReference>
<dbReference type="Pfam" id="PF08276">
    <property type="entry name" value="PAN_2"/>
    <property type="match status" value="1"/>
</dbReference>
<evidence type="ECO:0000256" key="12">
    <source>
        <dbReference type="ARBA" id="ARBA00022989"/>
    </source>
</evidence>
<evidence type="ECO:0000256" key="16">
    <source>
        <dbReference type="ARBA" id="ARBA00023180"/>
    </source>
</evidence>
<dbReference type="GO" id="GO:0005524">
    <property type="term" value="F:ATP binding"/>
    <property type="evidence" value="ECO:0007669"/>
    <property type="project" value="UniProtKB-UniRule"/>
</dbReference>
<comment type="similarity">
    <text evidence="19">Belongs to the protein kinase superfamily. Ser/Thr protein kinase family.</text>
</comment>
<dbReference type="SUPFAM" id="SSF56112">
    <property type="entry name" value="Protein kinase-like (PK-like)"/>
    <property type="match status" value="1"/>
</dbReference>
<protein>
    <recommendedName>
        <fullName evidence="19">Receptor-like serine/threonine-protein kinase</fullName>
        <ecNumber evidence="19">2.7.11.1</ecNumber>
    </recommendedName>
</protein>
<comment type="subcellular location">
    <subcellularLocation>
        <location evidence="1">Membrane</location>
        <topology evidence="1">Single-pass type I membrane protein</topology>
    </subcellularLocation>
</comment>
<evidence type="ECO:0000256" key="2">
    <source>
        <dbReference type="ARBA" id="ARBA00022527"/>
    </source>
</evidence>
<dbReference type="Gene3D" id="2.90.10.30">
    <property type="match status" value="1"/>
</dbReference>
<dbReference type="InterPro" id="IPR024171">
    <property type="entry name" value="SRK-like_kinase"/>
</dbReference>
<dbReference type="EC" id="2.7.11.1" evidence="19"/>
<keyword evidence="11 19" id="KW-0067">ATP-binding</keyword>
<keyword evidence="12 21" id="KW-1133">Transmembrane helix</keyword>
<evidence type="ECO:0000256" key="3">
    <source>
        <dbReference type="ARBA" id="ARBA00022536"/>
    </source>
</evidence>
<dbReference type="SUPFAM" id="SSF51110">
    <property type="entry name" value="alpha-D-mannose-specific plant lectins"/>
    <property type="match status" value="1"/>
</dbReference>
<dbReference type="GO" id="GO:0051707">
    <property type="term" value="P:response to other organism"/>
    <property type="evidence" value="ECO:0007669"/>
    <property type="project" value="UniProtKB-ARBA"/>
</dbReference>
<comment type="catalytic activity">
    <reaction evidence="17 19">
        <text>L-threonyl-[protein] + ATP = O-phospho-L-threonyl-[protein] + ADP + H(+)</text>
        <dbReference type="Rhea" id="RHEA:46608"/>
        <dbReference type="Rhea" id="RHEA-COMP:11060"/>
        <dbReference type="Rhea" id="RHEA-COMP:11605"/>
        <dbReference type="ChEBI" id="CHEBI:15378"/>
        <dbReference type="ChEBI" id="CHEBI:30013"/>
        <dbReference type="ChEBI" id="CHEBI:30616"/>
        <dbReference type="ChEBI" id="CHEBI:61977"/>
        <dbReference type="ChEBI" id="CHEBI:456216"/>
        <dbReference type="EC" id="2.7.11.1"/>
    </reaction>
</comment>
<evidence type="ECO:0000313" key="26">
    <source>
        <dbReference type="EMBL" id="KAK8935903.1"/>
    </source>
</evidence>
<dbReference type="PROSITE" id="PS50011">
    <property type="entry name" value="PROTEIN_KINASE_DOM"/>
    <property type="match status" value="1"/>
</dbReference>
<dbReference type="AlphaFoldDB" id="A0AAP0BD75"/>
<gene>
    <name evidence="26" type="primary">SD25</name>
    <name evidence="26" type="ORF">KSP39_PZI013136</name>
</gene>
<dbReference type="InterPro" id="IPR000719">
    <property type="entry name" value="Prot_kinase_dom"/>
</dbReference>
<feature type="domain" description="Protein kinase" evidence="23">
    <location>
        <begin position="536"/>
        <end position="814"/>
    </location>
</feature>
<evidence type="ECO:0000256" key="9">
    <source>
        <dbReference type="ARBA" id="ARBA00022741"/>
    </source>
</evidence>
<evidence type="ECO:0000256" key="14">
    <source>
        <dbReference type="ARBA" id="ARBA00023157"/>
    </source>
</evidence>
<evidence type="ECO:0000256" key="13">
    <source>
        <dbReference type="ARBA" id="ARBA00023136"/>
    </source>
</evidence>
<dbReference type="Gene3D" id="3.30.200.20">
    <property type="entry name" value="Phosphorylase Kinase, domain 1"/>
    <property type="match status" value="1"/>
</dbReference>
<dbReference type="InterPro" id="IPR011009">
    <property type="entry name" value="Kinase-like_dom_sf"/>
</dbReference>
<dbReference type="FunFam" id="3.30.200.20:FF:000178">
    <property type="entry name" value="serine/threonine-protein kinase PBS1-like"/>
    <property type="match status" value="1"/>
</dbReference>
<evidence type="ECO:0000256" key="5">
    <source>
        <dbReference type="ARBA" id="ARBA00022679"/>
    </source>
</evidence>
<dbReference type="InterPro" id="IPR003609">
    <property type="entry name" value="Pan_app"/>
</dbReference>
<feature type="chain" id="PRO_5042814194" description="Receptor-like serine/threonine-protein kinase" evidence="22">
    <location>
        <begin position="25"/>
        <end position="826"/>
    </location>
</feature>
<evidence type="ECO:0000256" key="22">
    <source>
        <dbReference type="SAM" id="SignalP"/>
    </source>
</evidence>
<sequence length="826" mass="90565">MAGASLVLLFFTSAISIFLPLISAQFFSHREPTANLSTVWTINPPLSPNLTYPDGSAVFPLLIRGSSGPSFSFGFYCTPPCNAFLLSIFIVNTNRLSEITLNSSDLPQVVWSANRNLLVGLNATALFSANGDLILRDANGIAVWSTNTSGHGADTLTLTDSGNLLILDPDRRNIWASFDHPTDSLLLGQSLKEGHRLTANSSATNTTSGQLYITVLDGGLAAFVDSSPPQLYFSNGFTNPPNISAVFVTFNNGSLDIFALFSQPGVPDMYIALPSSSSHQYLRFEDDGHLKLYGWSGGWKFLKDVLDVFPDDCAYPTVCGQYGICLNGQCSCPQAANGDSSFFKPVNPLQINLGCRVSTPISCEAAKSQQLLALTNVSYFNYLDPSTASIEDIDTESCKQACLRNCSCKAALFQYGPNASSGSCYLPSQIFSLMSNRPDITHYNSSAFLKVQTPISNPPPPLGAFPEATPGSRSWRKKLVIGLLVGFILAGLLLMFIILCARRRRRGEKLEEEDKFDEVPGMVCRYSYEELKSATKNFEEKLGQGGFGTVFKGTLSNGVDIAVKRLDDTGEGKEQFLAEVETIGSVHHINLVSLIGFCVEKSHKLLVLEYIPNGSLDTWIFGEKATALDWKTRQNIIFDIAKGLSYLHEECRQKIAHLDIKPQNILLDQNFNAKVGDFGLAKLIDRDQSEIMTRMRGTPGYLAPEWLTSIITEKADVYSFGVVVLEVICGRKNLVPSQLEEAGYLIALVQEKLKDNLLEDLFDKHCGDMEAHKEEALETMRLAIWCLQIDSSRRPSMSTVVKVLEGSSDVHFDIDSDLLVGSGPFM</sequence>
<keyword evidence="27" id="KW-1185">Reference proteome</keyword>
<dbReference type="PROSITE" id="PS00108">
    <property type="entry name" value="PROTEIN_KINASE_ST"/>
    <property type="match status" value="1"/>
</dbReference>
<keyword evidence="13 21" id="KW-0472">Membrane</keyword>
<evidence type="ECO:0000256" key="8">
    <source>
        <dbReference type="ARBA" id="ARBA00022734"/>
    </source>
</evidence>
<dbReference type="InterPro" id="IPR008271">
    <property type="entry name" value="Ser/Thr_kinase_AS"/>
</dbReference>
<keyword evidence="5 19" id="KW-0808">Transferase</keyword>
<evidence type="ECO:0000256" key="17">
    <source>
        <dbReference type="ARBA" id="ARBA00047899"/>
    </source>
</evidence>
<evidence type="ECO:0000256" key="18">
    <source>
        <dbReference type="ARBA" id="ARBA00048679"/>
    </source>
</evidence>
<feature type="signal peptide" evidence="22">
    <location>
        <begin position="1"/>
        <end position="24"/>
    </location>
</feature>
<feature type="transmembrane region" description="Helical" evidence="21">
    <location>
        <begin position="479"/>
        <end position="501"/>
    </location>
</feature>
<evidence type="ECO:0000259" key="24">
    <source>
        <dbReference type="PROSITE" id="PS50927"/>
    </source>
</evidence>
<dbReference type="SMART" id="SM00108">
    <property type="entry name" value="B_lectin"/>
    <property type="match status" value="1"/>
</dbReference>
<keyword evidence="10 19" id="KW-0418">Kinase</keyword>
<proteinExistence type="inferred from homology"/>
<keyword evidence="2 19" id="KW-0723">Serine/threonine-protein kinase</keyword>
<dbReference type="GO" id="GO:0004674">
    <property type="term" value="F:protein serine/threonine kinase activity"/>
    <property type="evidence" value="ECO:0007669"/>
    <property type="project" value="UniProtKB-KW"/>
</dbReference>
<evidence type="ECO:0000256" key="19">
    <source>
        <dbReference type="PIRNR" id="PIRNR000641"/>
    </source>
</evidence>
<evidence type="ECO:0000256" key="6">
    <source>
        <dbReference type="ARBA" id="ARBA00022692"/>
    </source>
</evidence>
<organism evidence="26 27">
    <name type="scientific">Platanthera zijinensis</name>
    <dbReference type="NCBI Taxonomy" id="2320716"/>
    <lineage>
        <taxon>Eukaryota</taxon>
        <taxon>Viridiplantae</taxon>
        <taxon>Streptophyta</taxon>
        <taxon>Embryophyta</taxon>
        <taxon>Tracheophyta</taxon>
        <taxon>Spermatophyta</taxon>
        <taxon>Magnoliopsida</taxon>
        <taxon>Liliopsida</taxon>
        <taxon>Asparagales</taxon>
        <taxon>Orchidaceae</taxon>
        <taxon>Orchidoideae</taxon>
        <taxon>Orchideae</taxon>
        <taxon>Orchidinae</taxon>
        <taxon>Platanthera</taxon>
    </lineage>
</organism>
<evidence type="ECO:0000256" key="7">
    <source>
        <dbReference type="ARBA" id="ARBA00022729"/>
    </source>
</evidence>
<evidence type="ECO:0000256" key="20">
    <source>
        <dbReference type="PROSITE-ProRule" id="PRU10141"/>
    </source>
</evidence>
<dbReference type="EMBL" id="JBBWWQ010000011">
    <property type="protein sequence ID" value="KAK8935903.1"/>
    <property type="molecule type" value="Genomic_DNA"/>
</dbReference>
<dbReference type="Proteomes" id="UP001418222">
    <property type="component" value="Unassembled WGS sequence"/>
</dbReference>
<keyword evidence="4" id="KW-0597">Phosphoprotein</keyword>
<dbReference type="InterPro" id="IPR051343">
    <property type="entry name" value="G-type_lectin_kinases/EP1-like"/>
</dbReference>
<name>A0AAP0BD75_9ASPA</name>
<dbReference type="InterPro" id="IPR017441">
    <property type="entry name" value="Protein_kinase_ATP_BS"/>
</dbReference>
<comment type="caution">
    <text evidence="26">The sequence shown here is derived from an EMBL/GenBank/DDBJ whole genome shotgun (WGS) entry which is preliminary data.</text>
</comment>
<keyword evidence="9 19" id="KW-0547">Nucleotide-binding</keyword>
<dbReference type="PANTHER" id="PTHR47976:SF30">
    <property type="entry name" value="RECEPTOR-LIKE SERINE_THREONINE-PROTEIN KINASE"/>
    <property type="match status" value="1"/>
</dbReference>
<keyword evidence="8" id="KW-0430">Lectin</keyword>
<dbReference type="Gene3D" id="1.10.510.10">
    <property type="entry name" value="Transferase(Phosphotransferase) domain 1"/>
    <property type="match status" value="1"/>
</dbReference>
<evidence type="ECO:0000313" key="27">
    <source>
        <dbReference type="Proteomes" id="UP001418222"/>
    </source>
</evidence>
<keyword evidence="7 22" id="KW-0732">Signal</keyword>
<evidence type="ECO:0000256" key="10">
    <source>
        <dbReference type="ARBA" id="ARBA00022777"/>
    </source>
</evidence>
<comment type="catalytic activity">
    <reaction evidence="18 19">
        <text>L-seryl-[protein] + ATP = O-phospho-L-seryl-[protein] + ADP + H(+)</text>
        <dbReference type="Rhea" id="RHEA:17989"/>
        <dbReference type="Rhea" id="RHEA-COMP:9863"/>
        <dbReference type="Rhea" id="RHEA-COMP:11604"/>
        <dbReference type="ChEBI" id="CHEBI:15378"/>
        <dbReference type="ChEBI" id="CHEBI:29999"/>
        <dbReference type="ChEBI" id="CHEBI:30616"/>
        <dbReference type="ChEBI" id="CHEBI:83421"/>
        <dbReference type="ChEBI" id="CHEBI:456216"/>
        <dbReference type="EC" id="2.7.11.1"/>
    </reaction>
</comment>
<dbReference type="CDD" id="cd14066">
    <property type="entry name" value="STKc_IRAK"/>
    <property type="match status" value="1"/>
</dbReference>
<dbReference type="PROSITE" id="PS50948">
    <property type="entry name" value="PAN"/>
    <property type="match status" value="1"/>
</dbReference>
<dbReference type="PROSITE" id="PS00107">
    <property type="entry name" value="PROTEIN_KINASE_ATP"/>
    <property type="match status" value="1"/>
</dbReference>
<feature type="domain" description="Apple" evidence="25">
    <location>
        <begin position="363"/>
        <end position="447"/>
    </location>
</feature>
<keyword evidence="3" id="KW-0245">EGF-like domain</keyword>
<accession>A0AAP0BD75</accession>
<feature type="domain" description="Bulb-type lectin" evidence="24">
    <location>
        <begin position="47"/>
        <end position="179"/>
    </location>
</feature>
<dbReference type="GO" id="GO:0030246">
    <property type="term" value="F:carbohydrate binding"/>
    <property type="evidence" value="ECO:0007669"/>
    <property type="project" value="UniProtKB-KW"/>
</dbReference>
<keyword evidence="15" id="KW-0675">Receptor</keyword>
<dbReference type="Pfam" id="PF01453">
    <property type="entry name" value="B_lectin"/>
    <property type="match status" value="1"/>
</dbReference>
<dbReference type="InterPro" id="IPR001480">
    <property type="entry name" value="Bulb-type_lectin_dom"/>
</dbReference>